<evidence type="ECO:0000256" key="4">
    <source>
        <dbReference type="ARBA" id="ARBA00022723"/>
    </source>
</evidence>
<reference evidence="14" key="1">
    <citation type="journal article" date="2015" name="Nat. Commun.">
        <title>The Lingula genome provides insights into brachiopod evolution and the origin of phosphate biomineralization.</title>
        <authorList>
            <person name="Luo Y.J."/>
            <person name="Takeuchi T."/>
            <person name="Koyanagi R."/>
            <person name="Yamada L."/>
            <person name="Kanda M."/>
            <person name="Khalturina M."/>
            <person name="Fujie M."/>
            <person name="Yamasaki S.I."/>
            <person name="Endo K."/>
            <person name="Satoh N."/>
        </authorList>
    </citation>
    <scope>NUCLEOTIDE SEQUENCE</scope>
</reference>
<keyword evidence="6" id="KW-0663">Pyridoxal phosphate</keyword>
<dbReference type="InterPro" id="IPR051466">
    <property type="entry name" value="D-amino_acid_metab_enzyme"/>
</dbReference>
<feature type="domain" description="D-serine dehydratase-like" evidence="12">
    <location>
        <begin position="262"/>
        <end position="361"/>
    </location>
</feature>
<proteinExistence type="inferred from homology"/>
<comment type="cofactor">
    <cofactor evidence="2">
        <name>Zn(2+)</name>
        <dbReference type="ChEBI" id="CHEBI:29105"/>
    </cofactor>
</comment>
<dbReference type="Pfam" id="PF01168">
    <property type="entry name" value="Ala_racemase_N"/>
    <property type="match status" value="1"/>
</dbReference>
<sequence length="375" mass="41994">MEKKLPSSISELQTPCCLVDIDKIKENASRMRHWCEQNGIKLRPHMKTHKTIEGGDILTNGSRRKIVVSTLKEAEFYADNGFDDILYAYPLTKDKLERCCQLMNRLELFHIYVDGSYGVEMLTKTAPPEGKKWSVYLGLDNGDGREGVLWDKEEGVELAKQLYMSTNINFQGIYSHEGQSYNSSNPNEIRQTGKEAHLRLMAFVEKLQAAGVPCPEYSMGATPSCSQPDDTMKTVTEFHPGNYVFYDAMQAAKGSCNEANIACRIATRVIGHYPEKNHLLIDAGFLALSFDGKDAQSGGYGMTVQGHPELRIFKMTQEIGFIQAKEGTLDFEKYAVGSMIFIYPYHSCASAALFPEYIVHSSGNIVGTWKTVNGW</sequence>
<dbReference type="FunFam" id="3.20.20.10:FF:000016">
    <property type="entry name" value="D-serine dehydratase"/>
    <property type="match status" value="1"/>
</dbReference>
<dbReference type="InterPro" id="IPR029066">
    <property type="entry name" value="PLP-binding_barrel"/>
</dbReference>
<organism evidence="13 14">
    <name type="scientific">Lingula anatina</name>
    <name type="common">Brachiopod</name>
    <name type="synonym">Lingula unguis</name>
    <dbReference type="NCBI Taxonomy" id="7574"/>
    <lineage>
        <taxon>Eukaryota</taxon>
        <taxon>Metazoa</taxon>
        <taxon>Spiralia</taxon>
        <taxon>Lophotrochozoa</taxon>
        <taxon>Brachiopoda</taxon>
        <taxon>Linguliformea</taxon>
        <taxon>Lingulata</taxon>
        <taxon>Lingulida</taxon>
        <taxon>Linguloidea</taxon>
        <taxon>Lingulidae</taxon>
        <taxon>Lingula</taxon>
    </lineage>
</organism>
<dbReference type="KEGG" id="lak:106173276"/>
<dbReference type="InParanoid" id="A0A1S3JIS5"/>
<keyword evidence="7" id="KW-0456">Lyase</keyword>
<comment type="cofactor">
    <cofactor evidence="1">
        <name>pyridoxal 5'-phosphate</name>
        <dbReference type="ChEBI" id="CHEBI:597326"/>
    </cofactor>
</comment>
<dbReference type="InterPro" id="IPR042208">
    <property type="entry name" value="D-ser_dehydrat-like_sf"/>
</dbReference>
<comment type="similarity">
    <text evidence="3">Belongs to the DSD1 family.</text>
</comment>
<evidence type="ECO:0000256" key="11">
    <source>
        <dbReference type="ARBA" id="ARBA00075219"/>
    </source>
</evidence>
<name>A0A1S3JIS5_LINAN</name>
<evidence type="ECO:0000313" key="13">
    <source>
        <dbReference type="Proteomes" id="UP000085678"/>
    </source>
</evidence>
<dbReference type="PANTHER" id="PTHR28004">
    <property type="entry name" value="ZGC:162816-RELATED"/>
    <property type="match status" value="1"/>
</dbReference>
<keyword evidence="13" id="KW-1185">Reference proteome</keyword>
<dbReference type="OrthoDB" id="20198at2759"/>
<dbReference type="GO" id="GO:0036088">
    <property type="term" value="P:D-serine catabolic process"/>
    <property type="evidence" value="ECO:0007669"/>
    <property type="project" value="TreeGrafter"/>
</dbReference>
<dbReference type="RefSeq" id="XP_013409804.1">
    <property type="nucleotide sequence ID" value="XM_013554350.2"/>
</dbReference>
<comment type="catalytic activity">
    <reaction evidence="8">
        <text>D-serine = pyruvate + NH4(+)</text>
        <dbReference type="Rhea" id="RHEA:13977"/>
        <dbReference type="ChEBI" id="CHEBI:15361"/>
        <dbReference type="ChEBI" id="CHEBI:28938"/>
        <dbReference type="ChEBI" id="CHEBI:35247"/>
        <dbReference type="EC" id="4.3.1.18"/>
    </reaction>
    <physiologicalReaction direction="left-to-right" evidence="8">
        <dbReference type="Rhea" id="RHEA:13978"/>
    </physiologicalReaction>
</comment>
<dbReference type="InterPro" id="IPR026956">
    <property type="entry name" value="D-ser_dehydrat-like_dom"/>
</dbReference>
<dbReference type="GO" id="GO:0046872">
    <property type="term" value="F:metal ion binding"/>
    <property type="evidence" value="ECO:0007669"/>
    <property type="project" value="UniProtKB-KW"/>
</dbReference>
<evidence type="ECO:0000256" key="7">
    <source>
        <dbReference type="ARBA" id="ARBA00023239"/>
    </source>
</evidence>
<evidence type="ECO:0000256" key="6">
    <source>
        <dbReference type="ARBA" id="ARBA00022898"/>
    </source>
</evidence>
<dbReference type="Gene3D" id="2.40.37.20">
    <property type="entry name" value="D-serine dehydratase-like domain"/>
    <property type="match status" value="1"/>
</dbReference>
<keyword evidence="5" id="KW-0862">Zinc</keyword>
<dbReference type="SUPFAM" id="SSF51419">
    <property type="entry name" value="PLP-binding barrel"/>
    <property type="match status" value="1"/>
</dbReference>
<evidence type="ECO:0000256" key="9">
    <source>
        <dbReference type="ARBA" id="ARBA00066349"/>
    </source>
</evidence>
<dbReference type="AlphaFoldDB" id="A0A1S3JIS5"/>
<dbReference type="Pfam" id="PF14031">
    <property type="entry name" value="D-ser_dehydrat"/>
    <property type="match status" value="1"/>
</dbReference>
<evidence type="ECO:0000256" key="5">
    <source>
        <dbReference type="ARBA" id="ARBA00022833"/>
    </source>
</evidence>
<evidence type="ECO:0000259" key="12">
    <source>
        <dbReference type="SMART" id="SM01119"/>
    </source>
</evidence>
<evidence type="ECO:0000313" key="14">
    <source>
        <dbReference type="RefSeq" id="XP_013409804.1"/>
    </source>
</evidence>
<dbReference type="SMART" id="SM01119">
    <property type="entry name" value="D-ser_dehydrat"/>
    <property type="match status" value="1"/>
</dbReference>
<reference evidence="14" key="2">
    <citation type="submission" date="2025-08" db="UniProtKB">
        <authorList>
            <consortium name="RefSeq"/>
        </authorList>
    </citation>
    <scope>IDENTIFICATION</scope>
</reference>
<evidence type="ECO:0000256" key="10">
    <source>
        <dbReference type="ARBA" id="ARBA00069616"/>
    </source>
</evidence>
<gene>
    <name evidence="14" type="primary">LOC106173276</name>
</gene>
<evidence type="ECO:0000256" key="1">
    <source>
        <dbReference type="ARBA" id="ARBA00001933"/>
    </source>
</evidence>
<dbReference type="GeneID" id="106173276"/>
<dbReference type="EC" id="4.3.1.18" evidence="9"/>
<dbReference type="Gene3D" id="3.20.20.10">
    <property type="entry name" value="Alanine racemase"/>
    <property type="match status" value="1"/>
</dbReference>
<dbReference type="GO" id="GO:0008721">
    <property type="term" value="F:D-serine ammonia-lyase activity"/>
    <property type="evidence" value="ECO:0007669"/>
    <property type="project" value="UniProtKB-EC"/>
</dbReference>
<keyword evidence="4" id="KW-0479">Metal-binding</keyword>
<evidence type="ECO:0000256" key="3">
    <source>
        <dbReference type="ARBA" id="ARBA00005323"/>
    </source>
</evidence>
<accession>A0A1S3JIS5</accession>
<protein>
    <recommendedName>
        <fullName evidence="10">D-serine dehydratase</fullName>
        <ecNumber evidence="9">4.3.1.18</ecNumber>
    </recommendedName>
    <alternativeName>
        <fullName evidence="11">D-serine deaminase</fullName>
    </alternativeName>
</protein>
<evidence type="ECO:0000256" key="2">
    <source>
        <dbReference type="ARBA" id="ARBA00001947"/>
    </source>
</evidence>
<dbReference type="PANTHER" id="PTHR28004:SF2">
    <property type="entry name" value="D-SERINE DEHYDRATASE"/>
    <property type="match status" value="1"/>
</dbReference>
<evidence type="ECO:0000256" key="8">
    <source>
        <dbReference type="ARBA" id="ARBA00051198"/>
    </source>
</evidence>
<dbReference type="InterPro" id="IPR001608">
    <property type="entry name" value="Ala_racemase_N"/>
</dbReference>
<dbReference type="Proteomes" id="UP000085678">
    <property type="component" value="Unplaced"/>
</dbReference>